<dbReference type="Proteomes" id="UP000198733">
    <property type="component" value="Unassembled WGS sequence"/>
</dbReference>
<dbReference type="SUPFAM" id="SSF101386">
    <property type="entry name" value="all-alpha NTP pyrophosphatases"/>
    <property type="match status" value="1"/>
</dbReference>
<reference evidence="1 2" key="1">
    <citation type="submission" date="2016-10" db="EMBL/GenBank/DDBJ databases">
        <authorList>
            <person name="Varghese N."/>
            <person name="Submissions S."/>
        </authorList>
    </citation>
    <scope>NUCLEOTIDE SEQUENCE [LARGE SCALE GENOMIC DNA]</scope>
    <source>
        <strain evidence="1 2">CGMCC 1.7734</strain>
    </source>
</reference>
<dbReference type="CDD" id="cd11527">
    <property type="entry name" value="NTP-PPase_dUTPase"/>
    <property type="match status" value="1"/>
</dbReference>
<evidence type="ECO:0000313" key="2">
    <source>
        <dbReference type="Proteomes" id="UP000198733"/>
    </source>
</evidence>
<name>A0A1H9ECZ9_9BACI</name>
<dbReference type="PIRSF" id="PIRSF030140">
    <property type="entry name" value="UCP030140"/>
    <property type="match status" value="1"/>
</dbReference>
<dbReference type="InterPro" id="IPR014871">
    <property type="entry name" value="dUTPase/dCTP_pyrophosphatase"/>
</dbReference>
<evidence type="ECO:0000313" key="1">
    <source>
        <dbReference type="EMBL" id="SEQ22868.1"/>
    </source>
</evidence>
<comment type="caution">
    <text evidence="1">The sequence shown here is derived from an EMBL/GenBank/DDBJ whole genome shotgun (WGS) entry which is preliminary data.</text>
</comment>
<sequence>MNLTKLFDIQKVLDNRIIEEHKLQGQELLDKKILALQVELGELANEWRGFKFWKVNKEPRDKNIECHACNGNGGFDHEEYYDPCIYCDATGIQEKNPLLEEYVDGIHFLLSIGLELNYDYTPMPSFFPNNLVTLFTEVNFKAAELYCLIYANRFKKNDKVVLDSYQDLFDEYLIIGQILGFTEEQVLNAYLDKNKINHERQDNAY</sequence>
<keyword evidence="2" id="KW-1185">Reference proteome</keyword>
<dbReference type="InterPro" id="IPR016947">
    <property type="entry name" value="UCP030140"/>
</dbReference>
<dbReference type="RefSeq" id="WP_092503947.1">
    <property type="nucleotide sequence ID" value="NZ_FOEH01000002.1"/>
</dbReference>
<dbReference type="Gene3D" id="1.10.4010.10">
    <property type="entry name" value="Type II deoxyuridine triphosphatase"/>
    <property type="match status" value="1"/>
</dbReference>
<dbReference type="EMBL" id="FOEH01000002">
    <property type="protein sequence ID" value="SEQ22868.1"/>
    <property type="molecule type" value="Genomic_DNA"/>
</dbReference>
<organism evidence="1 2">
    <name type="scientific">Virgibacillus subterraneus</name>
    <dbReference type="NCBI Taxonomy" id="621109"/>
    <lineage>
        <taxon>Bacteria</taxon>
        <taxon>Bacillati</taxon>
        <taxon>Bacillota</taxon>
        <taxon>Bacilli</taxon>
        <taxon>Bacillales</taxon>
        <taxon>Bacillaceae</taxon>
        <taxon>Virgibacillus</taxon>
    </lineage>
</organism>
<accession>A0A1H9ECZ9</accession>
<gene>
    <name evidence="1" type="ORF">SAMN05216232_1964</name>
</gene>
<protein>
    <submittedName>
        <fullName evidence="1">Dimeric dUTPase, all-alpha-NTP-PPase (MazG) superfamily</fullName>
    </submittedName>
</protein>
<proteinExistence type="predicted"/>
<dbReference type="Pfam" id="PF08761">
    <property type="entry name" value="dUTPase_2"/>
    <property type="match status" value="2"/>
</dbReference>